<protein>
    <recommendedName>
        <fullName evidence="4">TIL domain-containing protein</fullName>
    </recommendedName>
</protein>
<gene>
    <name evidence="5" type="ORF">AVEN_193775_1</name>
</gene>
<name>A0A4Y2DMT9_ARAVE</name>
<reference evidence="5 6" key="1">
    <citation type="journal article" date="2019" name="Sci. Rep.">
        <title>Orb-weaving spider Araneus ventricosus genome elucidates the spidroin gene catalogue.</title>
        <authorList>
            <person name="Kono N."/>
            <person name="Nakamura H."/>
            <person name="Ohtoshi R."/>
            <person name="Moran D.A.P."/>
            <person name="Shinohara A."/>
            <person name="Yoshida Y."/>
            <person name="Fujiwara M."/>
            <person name="Mori M."/>
            <person name="Tomita M."/>
            <person name="Arakawa K."/>
        </authorList>
    </citation>
    <scope>NUCLEOTIDE SEQUENCE [LARGE SCALE GENOMIC DNA]</scope>
</reference>
<comment type="caution">
    <text evidence="5">The sequence shown here is derived from an EMBL/GenBank/DDBJ whole genome shotgun (WGS) entry which is preliminary data.</text>
</comment>
<dbReference type="OrthoDB" id="6415666at2759"/>
<evidence type="ECO:0000313" key="6">
    <source>
        <dbReference type="Proteomes" id="UP000499080"/>
    </source>
</evidence>
<dbReference type="PANTHER" id="PTHR23259:SF70">
    <property type="entry name" value="ACCESSORY GLAND PROTEIN ACP62F-RELATED"/>
    <property type="match status" value="1"/>
</dbReference>
<evidence type="ECO:0000256" key="2">
    <source>
        <dbReference type="ARBA" id="ARBA00023157"/>
    </source>
</evidence>
<organism evidence="5 6">
    <name type="scientific">Araneus ventricosus</name>
    <name type="common">Orbweaver spider</name>
    <name type="synonym">Epeira ventricosa</name>
    <dbReference type="NCBI Taxonomy" id="182803"/>
    <lineage>
        <taxon>Eukaryota</taxon>
        <taxon>Metazoa</taxon>
        <taxon>Ecdysozoa</taxon>
        <taxon>Arthropoda</taxon>
        <taxon>Chelicerata</taxon>
        <taxon>Arachnida</taxon>
        <taxon>Araneae</taxon>
        <taxon>Araneomorphae</taxon>
        <taxon>Entelegynae</taxon>
        <taxon>Araneoidea</taxon>
        <taxon>Araneidae</taxon>
        <taxon>Araneus</taxon>
    </lineage>
</organism>
<keyword evidence="1" id="KW-0646">Protease inhibitor</keyword>
<feature type="domain" description="TIL" evidence="4">
    <location>
        <begin position="22"/>
        <end position="79"/>
    </location>
</feature>
<dbReference type="PANTHER" id="PTHR23259">
    <property type="entry name" value="RIDDLE"/>
    <property type="match status" value="1"/>
</dbReference>
<keyword evidence="2" id="KW-1015">Disulfide bond</keyword>
<sequence length="80" mass="8646">MKAFFILCVVALALFGTISGKCEDNKHYNECASACPKNCQNKNDPPGFCPEVCVPRCDCDKGYVFLGGASGQCVKPHRCP</sequence>
<evidence type="ECO:0000259" key="4">
    <source>
        <dbReference type="Pfam" id="PF01826"/>
    </source>
</evidence>
<feature type="chain" id="PRO_5021411093" description="TIL domain-containing protein" evidence="3">
    <location>
        <begin position="21"/>
        <end position="80"/>
    </location>
</feature>
<accession>A0A4Y2DMT9</accession>
<evidence type="ECO:0000256" key="3">
    <source>
        <dbReference type="SAM" id="SignalP"/>
    </source>
</evidence>
<dbReference type="InterPro" id="IPR051368">
    <property type="entry name" value="SerProtInhib-TIL_Domain"/>
</dbReference>
<feature type="signal peptide" evidence="3">
    <location>
        <begin position="1"/>
        <end position="20"/>
    </location>
</feature>
<proteinExistence type="predicted"/>
<dbReference type="InterPro" id="IPR002919">
    <property type="entry name" value="TIL_dom"/>
</dbReference>
<dbReference type="Proteomes" id="UP000499080">
    <property type="component" value="Unassembled WGS sequence"/>
</dbReference>
<dbReference type="Gene3D" id="2.10.25.10">
    <property type="entry name" value="Laminin"/>
    <property type="match status" value="1"/>
</dbReference>
<keyword evidence="6" id="KW-1185">Reference proteome</keyword>
<dbReference type="InterPro" id="IPR036084">
    <property type="entry name" value="Ser_inhib-like_sf"/>
</dbReference>
<dbReference type="AlphaFoldDB" id="A0A4Y2DMT9"/>
<evidence type="ECO:0000256" key="1">
    <source>
        <dbReference type="ARBA" id="ARBA00022690"/>
    </source>
</evidence>
<evidence type="ECO:0000313" key="5">
    <source>
        <dbReference type="EMBL" id="GBM17487.1"/>
    </source>
</evidence>
<dbReference type="Pfam" id="PF01826">
    <property type="entry name" value="TIL"/>
    <property type="match status" value="1"/>
</dbReference>
<keyword evidence="3" id="KW-0732">Signal</keyword>
<dbReference type="SUPFAM" id="SSF57567">
    <property type="entry name" value="Serine protease inhibitors"/>
    <property type="match status" value="1"/>
</dbReference>
<dbReference type="GO" id="GO:0030414">
    <property type="term" value="F:peptidase inhibitor activity"/>
    <property type="evidence" value="ECO:0007669"/>
    <property type="project" value="UniProtKB-KW"/>
</dbReference>
<dbReference type="CDD" id="cd19941">
    <property type="entry name" value="TIL"/>
    <property type="match status" value="1"/>
</dbReference>
<dbReference type="EMBL" id="BGPR01000389">
    <property type="protein sequence ID" value="GBM17487.1"/>
    <property type="molecule type" value="Genomic_DNA"/>
</dbReference>